<dbReference type="InterPro" id="IPR000271">
    <property type="entry name" value="Ribosomal_bL34"/>
</dbReference>
<dbReference type="Proteomes" id="UP000178794">
    <property type="component" value="Unassembled WGS sequence"/>
</dbReference>
<dbReference type="STRING" id="1798492.A3C89_02295"/>
<keyword evidence="3 5" id="KW-0687">Ribonucleoprotein</keyword>
<dbReference type="GO" id="GO:0006412">
    <property type="term" value="P:translation"/>
    <property type="evidence" value="ECO:0007669"/>
    <property type="project" value="UniProtKB-UniRule"/>
</dbReference>
<dbReference type="Pfam" id="PF00468">
    <property type="entry name" value="Ribosomal_L34"/>
    <property type="match status" value="1"/>
</dbReference>
<dbReference type="GO" id="GO:1990904">
    <property type="term" value="C:ribonucleoprotein complex"/>
    <property type="evidence" value="ECO:0007669"/>
    <property type="project" value="UniProtKB-KW"/>
</dbReference>
<dbReference type="NCBIfam" id="TIGR01030">
    <property type="entry name" value="rpmH_bact"/>
    <property type="match status" value="1"/>
</dbReference>
<dbReference type="GO" id="GO:0005840">
    <property type="term" value="C:ribosome"/>
    <property type="evidence" value="ECO:0007669"/>
    <property type="project" value="UniProtKB-KW"/>
</dbReference>
<comment type="similarity">
    <text evidence="1 5">Belongs to the bacterial ribosomal protein bL34 family.</text>
</comment>
<evidence type="ECO:0000313" key="6">
    <source>
        <dbReference type="EMBL" id="OGG60196.1"/>
    </source>
</evidence>
<evidence type="ECO:0000256" key="2">
    <source>
        <dbReference type="ARBA" id="ARBA00022980"/>
    </source>
</evidence>
<dbReference type="PANTHER" id="PTHR14503">
    <property type="entry name" value="MITOCHONDRIAL RIBOSOMAL PROTEIN 34 FAMILY MEMBER"/>
    <property type="match status" value="1"/>
</dbReference>
<evidence type="ECO:0000256" key="1">
    <source>
        <dbReference type="ARBA" id="ARBA00010111"/>
    </source>
</evidence>
<name>A0A1F6DFP7_9BACT</name>
<keyword evidence="2 5" id="KW-0689">Ribosomal protein</keyword>
<dbReference type="EMBL" id="MFLF01000009">
    <property type="protein sequence ID" value="OGG60196.1"/>
    <property type="molecule type" value="Genomic_DNA"/>
</dbReference>
<evidence type="ECO:0000256" key="3">
    <source>
        <dbReference type="ARBA" id="ARBA00023274"/>
    </source>
</evidence>
<sequence>MATKKTYQPSKLKRARTHGFLVRMGTPSGANIIQARRRKGRAVLAVTPTKKRVTTK</sequence>
<evidence type="ECO:0000313" key="7">
    <source>
        <dbReference type="Proteomes" id="UP000178794"/>
    </source>
</evidence>
<dbReference type="GO" id="GO:0003735">
    <property type="term" value="F:structural constituent of ribosome"/>
    <property type="evidence" value="ECO:0007669"/>
    <property type="project" value="InterPro"/>
</dbReference>
<evidence type="ECO:0000256" key="4">
    <source>
        <dbReference type="ARBA" id="ARBA00035177"/>
    </source>
</evidence>
<dbReference type="PANTHER" id="PTHR14503:SF4">
    <property type="entry name" value="LARGE RIBOSOMAL SUBUNIT PROTEIN BL34M"/>
    <property type="match status" value="1"/>
</dbReference>
<evidence type="ECO:0000256" key="5">
    <source>
        <dbReference type="HAMAP-Rule" id="MF_00391"/>
    </source>
</evidence>
<comment type="caution">
    <text evidence="6">The sequence shown here is derived from an EMBL/GenBank/DDBJ whole genome shotgun (WGS) entry which is preliminary data.</text>
</comment>
<dbReference type="AlphaFoldDB" id="A0A1F6DFP7"/>
<dbReference type="HAMAP" id="MF_00391">
    <property type="entry name" value="Ribosomal_bL34"/>
    <property type="match status" value="1"/>
</dbReference>
<protein>
    <recommendedName>
        <fullName evidence="4 5">Large ribosomal subunit protein bL34</fullName>
    </recommendedName>
</protein>
<proteinExistence type="inferred from homology"/>
<organism evidence="6 7">
    <name type="scientific">Candidatus Kaiserbacteria bacterium RIFCSPHIGHO2_02_FULL_50_50</name>
    <dbReference type="NCBI Taxonomy" id="1798492"/>
    <lineage>
        <taxon>Bacteria</taxon>
        <taxon>Candidatus Kaiseribacteriota</taxon>
    </lineage>
</organism>
<dbReference type="Gene3D" id="1.10.287.3980">
    <property type="match status" value="1"/>
</dbReference>
<accession>A0A1F6DFP7</accession>
<dbReference type="FunFam" id="1.10.287.3980:FF:000001">
    <property type="entry name" value="Mitochondrial ribosomal protein L34"/>
    <property type="match status" value="1"/>
</dbReference>
<reference evidence="6 7" key="1">
    <citation type="journal article" date="2016" name="Nat. Commun.">
        <title>Thousands of microbial genomes shed light on interconnected biogeochemical processes in an aquifer system.</title>
        <authorList>
            <person name="Anantharaman K."/>
            <person name="Brown C.T."/>
            <person name="Hug L.A."/>
            <person name="Sharon I."/>
            <person name="Castelle C.J."/>
            <person name="Probst A.J."/>
            <person name="Thomas B.C."/>
            <person name="Singh A."/>
            <person name="Wilkins M.J."/>
            <person name="Karaoz U."/>
            <person name="Brodie E.L."/>
            <person name="Williams K.H."/>
            <person name="Hubbard S.S."/>
            <person name="Banfield J.F."/>
        </authorList>
    </citation>
    <scope>NUCLEOTIDE SEQUENCE [LARGE SCALE GENOMIC DNA]</scope>
</reference>
<gene>
    <name evidence="5" type="primary">rpmH</name>
    <name evidence="6" type="ORF">A3C89_02295</name>
</gene>